<dbReference type="WBParaSite" id="Hba_18912">
    <property type="protein sequence ID" value="Hba_18912"/>
    <property type="gene ID" value="Hba_18912"/>
</dbReference>
<name>A0A1I7XMA0_HETBA</name>
<evidence type="ECO:0000313" key="1">
    <source>
        <dbReference type="Proteomes" id="UP000095283"/>
    </source>
</evidence>
<keyword evidence="1" id="KW-1185">Reference proteome</keyword>
<reference evidence="2" key="1">
    <citation type="submission" date="2016-11" db="UniProtKB">
        <authorList>
            <consortium name="WormBaseParasite"/>
        </authorList>
    </citation>
    <scope>IDENTIFICATION</scope>
</reference>
<dbReference type="Proteomes" id="UP000095283">
    <property type="component" value="Unplaced"/>
</dbReference>
<organism evidence="1 2">
    <name type="scientific">Heterorhabditis bacteriophora</name>
    <name type="common">Entomopathogenic nematode worm</name>
    <dbReference type="NCBI Taxonomy" id="37862"/>
    <lineage>
        <taxon>Eukaryota</taxon>
        <taxon>Metazoa</taxon>
        <taxon>Ecdysozoa</taxon>
        <taxon>Nematoda</taxon>
        <taxon>Chromadorea</taxon>
        <taxon>Rhabditida</taxon>
        <taxon>Rhabditina</taxon>
        <taxon>Rhabditomorpha</taxon>
        <taxon>Strongyloidea</taxon>
        <taxon>Heterorhabditidae</taxon>
        <taxon>Heterorhabditis</taxon>
    </lineage>
</organism>
<dbReference type="AlphaFoldDB" id="A0A1I7XMA0"/>
<sequence length="89" mass="10391">MNNTYLYYHQNSDRLDLDVKNCSQSSLPDAFDFKPNPLRNTKSMSDLTMDVTEAKVSLSREESMVVDEVTTRQDNLTNRITEWLTRIEI</sequence>
<accession>A0A1I7XMA0</accession>
<protein>
    <submittedName>
        <fullName evidence="2">t-SNARE coiled-coil homology domain-containing protein</fullName>
    </submittedName>
</protein>
<proteinExistence type="predicted"/>
<evidence type="ECO:0000313" key="2">
    <source>
        <dbReference type="WBParaSite" id="Hba_18912"/>
    </source>
</evidence>